<dbReference type="InterPro" id="IPR029016">
    <property type="entry name" value="GAF-like_dom_sf"/>
</dbReference>
<organism evidence="3 4">
    <name type="scientific">Geotalea uraniireducens (strain Rf4)</name>
    <name type="common">Geobacter uraniireducens</name>
    <dbReference type="NCBI Taxonomy" id="351605"/>
    <lineage>
        <taxon>Bacteria</taxon>
        <taxon>Pseudomonadati</taxon>
        <taxon>Thermodesulfobacteriota</taxon>
        <taxon>Desulfuromonadia</taxon>
        <taxon>Geobacterales</taxon>
        <taxon>Geobacteraceae</taxon>
        <taxon>Geotalea</taxon>
    </lineage>
</organism>
<dbReference type="Proteomes" id="UP000006695">
    <property type="component" value="Chromosome"/>
</dbReference>
<dbReference type="SUPFAM" id="SSF55781">
    <property type="entry name" value="GAF domain-like"/>
    <property type="match status" value="1"/>
</dbReference>
<evidence type="ECO:0000256" key="1">
    <source>
        <dbReference type="PROSITE-ProRule" id="PRU00169"/>
    </source>
</evidence>
<protein>
    <submittedName>
        <fullName evidence="3">Response regulator receiver protein</fullName>
    </submittedName>
</protein>
<dbReference type="OrthoDB" id="9812510at2"/>
<dbReference type="SUPFAM" id="SSF160246">
    <property type="entry name" value="EspE N-terminal domain-like"/>
    <property type="match status" value="1"/>
</dbReference>
<dbReference type="SUPFAM" id="SSF52172">
    <property type="entry name" value="CheY-like"/>
    <property type="match status" value="1"/>
</dbReference>
<reference evidence="3 4" key="1">
    <citation type="submission" date="2007-05" db="EMBL/GenBank/DDBJ databases">
        <title>Complete sequence of Geobacter uraniireducens Rf4.</title>
        <authorList>
            <consortium name="US DOE Joint Genome Institute"/>
            <person name="Copeland A."/>
            <person name="Lucas S."/>
            <person name="Lapidus A."/>
            <person name="Barry K."/>
            <person name="Detter J.C."/>
            <person name="Glavina del Rio T."/>
            <person name="Hammon N."/>
            <person name="Israni S."/>
            <person name="Dalin E."/>
            <person name="Tice H."/>
            <person name="Pitluck S."/>
            <person name="Chertkov O."/>
            <person name="Brettin T."/>
            <person name="Bruce D."/>
            <person name="Han C."/>
            <person name="Schmutz J."/>
            <person name="Larimer F."/>
            <person name="Land M."/>
            <person name="Hauser L."/>
            <person name="Kyrpides N."/>
            <person name="Mikhailova N."/>
            <person name="Shelobolina E."/>
            <person name="Aklujkar M."/>
            <person name="Lovley D."/>
            <person name="Richardson P."/>
        </authorList>
    </citation>
    <scope>NUCLEOTIDE SEQUENCE [LARGE SCALE GENOMIC DNA]</scope>
    <source>
        <strain evidence="4">ATCC BAA-1134 / JCM 13001 / Rf4</strain>
    </source>
</reference>
<dbReference type="Pfam" id="PF00072">
    <property type="entry name" value="Response_reg"/>
    <property type="match status" value="1"/>
</dbReference>
<dbReference type="STRING" id="351605.Gura_3148"/>
<dbReference type="InterPro" id="IPR001789">
    <property type="entry name" value="Sig_transdc_resp-reg_receiver"/>
</dbReference>
<sequence>MSLVGNLEDLGLGEILQIVSLSRKSGILALHSRGREARIIFRSGQVIRASSSSYQQNLGEVLIQKGIIDLTTLKQALSIQEDEGFSELLGTILIKRFNVSSEAIEGVVHEQIESVVYSLFAWAEGSFDFELQDTVEAVDHTRMDPMQFMLEQGLNPQFLAMEGSRIIDEKRHRGESLEDAEQSQPAPVQAEESVDFAFDLLQSPESAPEPESVLSEQGERRLVVLVDDDADTRDAFVSLLEGGRYEVCALEKSEEALIKIDTLCRDGRHPTVLVDLIMPRMDGSGILGGLELLELIGNNFAALPVLVLTDYHNSDAERKVKAMGFPIIMKPRKTEIQDPALLRTFKAGLLPELARVESCGGMAVPSDKVNIGDELRLEMGEGLYPPAKPVEQSTGISLLRGMLDELNNPSLGGGIILLVLRFASEFMNRAVVLIVKKDEIAGLGQFGINDSEGLADSKIRSMRIPKGETSLFSEVVETLLPVKAKPDDSKWNRYFIEQLGGEQPAESFVGPIVSEGKVVAVLYGDNLPEMKPIGDTDSLEIFLSQAGLAMEKALLQRRLKDKSREEL</sequence>
<keyword evidence="4" id="KW-1185">Reference proteome</keyword>
<dbReference type="Pfam" id="PF14332">
    <property type="entry name" value="DUF4388"/>
    <property type="match status" value="1"/>
</dbReference>
<feature type="modified residue" description="4-aspartylphosphate" evidence="1">
    <location>
        <position position="275"/>
    </location>
</feature>
<dbReference type="CDD" id="cd00156">
    <property type="entry name" value="REC"/>
    <property type="match status" value="1"/>
</dbReference>
<evidence type="ECO:0000259" key="2">
    <source>
        <dbReference type="PROSITE" id="PS50110"/>
    </source>
</evidence>
<dbReference type="InterPro" id="IPR011006">
    <property type="entry name" value="CheY-like_superfamily"/>
</dbReference>
<dbReference type="EMBL" id="CP000698">
    <property type="protein sequence ID" value="ABQ27309.1"/>
    <property type="molecule type" value="Genomic_DNA"/>
</dbReference>
<evidence type="ECO:0000313" key="4">
    <source>
        <dbReference type="Proteomes" id="UP000006695"/>
    </source>
</evidence>
<proteinExistence type="predicted"/>
<dbReference type="KEGG" id="gur:Gura_3148"/>
<name>A5G691_GEOUR</name>
<dbReference type="PANTHER" id="PTHR36304">
    <property type="entry name" value="DOMAIN GTPASE-ACTIVATING PROTEIN, PUTATIVE-RELATED-RELATED"/>
    <property type="match status" value="1"/>
</dbReference>
<gene>
    <name evidence="3" type="ordered locus">Gura_3148</name>
</gene>
<dbReference type="PROSITE" id="PS50110">
    <property type="entry name" value="RESPONSE_REGULATORY"/>
    <property type="match status" value="1"/>
</dbReference>
<dbReference type="InterPro" id="IPR025497">
    <property type="entry name" value="PatA-like_N"/>
</dbReference>
<dbReference type="Gene3D" id="3.40.50.2300">
    <property type="match status" value="1"/>
</dbReference>
<dbReference type="HOGENOM" id="CLU_508843_0_0_7"/>
<feature type="domain" description="Response regulatory" evidence="2">
    <location>
        <begin position="222"/>
        <end position="345"/>
    </location>
</feature>
<dbReference type="GO" id="GO:0000160">
    <property type="term" value="P:phosphorelay signal transduction system"/>
    <property type="evidence" value="ECO:0007669"/>
    <property type="project" value="InterPro"/>
</dbReference>
<dbReference type="Gene3D" id="3.30.450.40">
    <property type="match status" value="1"/>
</dbReference>
<accession>A5G691</accession>
<dbReference type="RefSeq" id="WP_011939975.1">
    <property type="nucleotide sequence ID" value="NC_009483.1"/>
</dbReference>
<evidence type="ECO:0000313" key="3">
    <source>
        <dbReference type="EMBL" id="ABQ27309.1"/>
    </source>
</evidence>
<keyword evidence="1" id="KW-0597">Phosphoprotein</keyword>
<dbReference type="PANTHER" id="PTHR36304:SF4">
    <property type="entry name" value="DUF4388 DOMAIN-CONTAINING PROTEIN"/>
    <property type="match status" value="1"/>
</dbReference>
<dbReference type="AlphaFoldDB" id="A5G691"/>
<dbReference type="InterPro" id="IPR037257">
    <property type="entry name" value="T2SS_E_N_sf"/>
</dbReference>